<proteinExistence type="predicted"/>
<feature type="compositionally biased region" description="Polar residues" evidence="1">
    <location>
        <begin position="24"/>
        <end position="34"/>
    </location>
</feature>
<evidence type="ECO:0000256" key="2">
    <source>
        <dbReference type="SAM" id="Phobius"/>
    </source>
</evidence>
<feature type="compositionally biased region" description="Polar residues" evidence="1">
    <location>
        <begin position="56"/>
        <end position="70"/>
    </location>
</feature>
<evidence type="ECO:0000256" key="1">
    <source>
        <dbReference type="SAM" id="MobiDB-lite"/>
    </source>
</evidence>
<name>A0A8R1HWQ6_CAEJA</name>
<keyword evidence="2" id="KW-0812">Transmembrane</keyword>
<dbReference type="AlphaFoldDB" id="A0A8R1HWQ6"/>
<reference evidence="4" key="1">
    <citation type="submission" date="2010-08" db="EMBL/GenBank/DDBJ databases">
        <authorList>
            <consortium name="Caenorhabditis japonica Sequencing Consortium"/>
            <person name="Wilson R.K."/>
        </authorList>
    </citation>
    <scope>NUCLEOTIDE SEQUENCE [LARGE SCALE GENOMIC DNA]</scope>
    <source>
        <strain evidence="4">DF5081</strain>
    </source>
</reference>
<evidence type="ECO:0000313" key="4">
    <source>
        <dbReference type="Proteomes" id="UP000005237"/>
    </source>
</evidence>
<feature type="transmembrane region" description="Helical" evidence="2">
    <location>
        <begin position="273"/>
        <end position="298"/>
    </location>
</feature>
<keyword evidence="2" id="KW-0472">Membrane</keyword>
<dbReference type="Proteomes" id="UP000005237">
    <property type="component" value="Unassembled WGS sequence"/>
</dbReference>
<feature type="transmembrane region" description="Helical" evidence="2">
    <location>
        <begin position="305"/>
        <end position="326"/>
    </location>
</feature>
<reference evidence="3" key="2">
    <citation type="submission" date="2022-06" db="UniProtKB">
        <authorList>
            <consortium name="EnsemblMetazoa"/>
        </authorList>
    </citation>
    <scope>IDENTIFICATION</scope>
    <source>
        <strain evidence="3">DF5081</strain>
    </source>
</reference>
<sequence>MTQPPPKSYFQNVETHDEFDEQPAETTGTLSKQFQPKKYKDGAKLWNSDEPEEDTYSYTPFKASTLSRTPKPTRDSVHSGTLRPPKTSPFTYTAPETPRMARRPESAAGTMSREQKLTWGRAPTHFRSASAMGHHASEFGPMAMGHHHPGHPGHPGHHHPPMMAQRFPSYQTIPRGKAAMDMDMHAAPFYPQVPAPQRPPSAVPSMAPLPLTQMGAFVPPMLEQKPSPRAVATQLAIDSNYLNWNMISILCCLQVLICIAIFSVGVLRILLGALWAVGIEIIFATCALFPSLVGIYAVKRSSYPAALFCFSTNALQTVFAVVPFILGEFYGVELLGNGTATK</sequence>
<accession>A0A8R1HWQ6</accession>
<protein>
    <submittedName>
        <fullName evidence="3">Uncharacterized protein</fullName>
    </submittedName>
</protein>
<evidence type="ECO:0000313" key="3">
    <source>
        <dbReference type="EnsemblMetazoa" id="CJA09448.1"/>
    </source>
</evidence>
<dbReference type="EnsemblMetazoa" id="CJA09448.1">
    <property type="protein sequence ID" value="CJA09448.1"/>
    <property type="gene ID" value="WBGene00128651"/>
</dbReference>
<feature type="region of interest" description="Disordered" evidence="1">
    <location>
        <begin position="1"/>
        <end position="120"/>
    </location>
</feature>
<keyword evidence="4" id="KW-1185">Reference proteome</keyword>
<keyword evidence="2" id="KW-1133">Transmembrane helix</keyword>
<organism evidence="3 4">
    <name type="scientific">Caenorhabditis japonica</name>
    <dbReference type="NCBI Taxonomy" id="281687"/>
    <lineage>
        <taxon>Eukaryota</taxon>
        <taxon>Metazoa</taxon>
        <taxon>Ecdysozoa</taxon>
        <taxon>Nematoda</taxon>
        <taxon>Chromadorea</taxon>
        <taxon>Rhabditida</taxon>
        <taxon>Rhabditina</taxon>
        <taxon>Rhabditomorpha</taxon>
        <taxon>Rhabditoidea</taxon>
        <taxon>Rhabditidae</taxon>
        <taxon>Peloderinae</taxon>
        <taxon>Caenorhabditis</taxon>
    </lineage>
</organism>
<feature type="transmembrane region" description="Helical" evidence="2">
    <location>
        <begin position="247"/>
        <end position="267"/>
    </location>
</feature>